<accession>A0ABS5V547</accession>
<dbReference type="Gene3D" id="3.10.510.20">
    <property type="entry name" value="YcgL domain"/>
    <property type="match status" value="1"/>
</dbReference>
<dbReference type="PROSITE" id="PS51648">
    <property type="entry name" value="YCGL"/>
    <property type="match status" value="1"/>
</dbReference>
<protein>
    <recommendedName>
        <fullName evidence="1">YcgL domain-containing protein KJI95_13735</fullName>
    </recommendedName>
</protein>
<dbReference type="Pfam" id="PF05166">
    <property type="entry name" value="YcgL"/>
    <property type="match status" value="1"/>
</dbReference>
<reference evidence="3 4" key="1">
    <citation type="submission" date="2021-05" db="EMBL/GenBank/DDBJ databases">
        <title>Shewanella sp. JM162201.</title>
        <authorList>
            <person name="Xu S."/>
            <person name="Li A."/>
        </authorList>
    </citation>
    <scope>NUCLEOTIDE SEQUENCE [LARGE SCALE GENOMIC DNA]</scope>
    <source>
        <strain evidence="3 4">JM162201</strain>
    </source>
</reference>
<dbReference type="EMBL" id="JAHEPS010000005">
    <property type="protein sequence ID" value="MBT1445578.1"/>
    <property type="molecule type" value="Genomic_DNA"/>
</dbReference>
<proteinExistence type="inferred from homology"/>
<name>A0ABS5V547_9GAMM</name>
<evidence type="ECO:0000313" key="3">
    <source>
        <dbReference type="EMBL" id="MBT1445578.1"/>
    </source>
</evidence>
<dbReference type="InterPro" id="IPR038068">
    <property type="entry name" value="YcgL-like_sf"/>
</dbReference>
<organism evidence="3 4">
    <name type="scientific">Shewanella jiangmenensis</name>
    <dbReference type="NCBI Taxonomy" id="2837387"/>
    <lineage>
        <taxon>Bacteria</taxon>
        <taxon>Pseudomonadati</taxon>
        <taxon>Pseudomonadota</taxon>
        <taxon>Gammaproteobacteria</taxon>
        <taxon>Alteromonadales</taxon>
        <taxon>Shewanellaceae</taxon>
        <taxon>Shewanella</taxon>
    </lineage>
</organism>
<dbReference type="InterPro" id="IPR027354">
    <property type="entry name" value="YcgL_dom"/>
</dbReference>
<dbReference type="HAMAP" id="MF_01866">
    <property type="entry name" value="UPF0745"/>
    <property type="match status" value="1"/>
</dbReference>
<dbReference type="RefSeq" id="WP_214507921.1">
    <property type="nucleotide sequence ID" value="NZ_JAHEPS010000005.1"/>
</dbReference>
<sequence>MICAVYKSSRKEETYLYLPKRDDFSKVPEPLMQMFGTPKLVMLLPLEKKDKLALADISRVRAEMDEKGYYLQLPPPKENLLNEHKKSLGITE</sequence>
<feature type="domain" description="YcgL" evidence="2">
    <location>
        <begin position="1"/>
        <end position="85"/>
    </location>
</feature>
<dbReference type="PANTHER" id="PTHR38109:SF1">
    <property type="entry name" value="PROTEIN YCGL"/>
    <property type="match status" value="1"/>
</dbReference>
<evidence type="ECO:0000256" key="1">
    <source>
        <dbReference type="HAMAP-Rule" id="MF_01866"/>
    </source>
</evidence>
<dbReference type="Proteomes" id="UP001195903">
    <property type="component" value="Unassembled WGS sequence"/>
</dbReference>
<evidence type="ECO:0000259" key="2">
    <source>
        <dbReference type="PROSITE" id="PS51648"/>
    </source>
</evidence>
<gene>
    <name evidence="3" type="ORF">KJI95_13735</name>
</gene>
<comment type="caution">
    <text evidence="3">The sequence shown here is derived from an EMBL/GenBank/DDBJ whole genome shotgun (WGS) entry which is preliminary data.</text>
</comment>
<dbReference type="SUPFAM" id="SSF160191">
    <property type="entry name" value="YcgL-like"/>
    <property type="match status" value="1"/>
</dbReference>
<keyword evidence="4" id="KW-1185">Reference proteome</keyword>
<dbReference type="PANTHER" id="PTHR38109">
    <property type="entry name" value="PROTEIN YCGL"/>
    <property type="match status" value="1"/>
</dbReference>
<evidence type="ECO:0000313" key="4">
    <source>
        <dbReference type="Proteomes" id="UP001195903"/>
    </source>
</evidence>